<keyword evidence="2" id="KW-1185">Reference proteome</keyword>
<evidence type="ECO:0000313" key="1">
    <source>
        <dbReference type="EnsemblPlants" id="AVESA.00010b.r2.7CG0708510.1.CDS.1"/>
    </source>
</evidence>
<dbReference type="Proteomes" id="UP001732700">
    <property type="component" value="Chromosome 7C"/>
</dbReference>
<sequence>MEAAAGGGGMEVVVFPWLAFGHMIPFLELSKRLAARGHAVTFVSTPRNLARLPPVPPHLSARLRFVSLPLPRVDGLPEGAESTADVPAEKIELVKKAMDGLAAPLAAFLADEAASGRRPDWIIHDFCHHWVPPIAEEHKVPCAAFMIVQAAFVAILGPRWANAEHPRVTTEDFNVPPGWIPSPSIIAYRRRSEAEFMAAMFRVNASGVSDFERVWDMFERCRLVIYRSCEEVDPGMFSLLSDLYRRPAVPAGVLLPPVIAAAHDGRDEVLRWLDEQPPRSVIYVALGSEAPLTLKNLHELALGLELADVRFIWALRKPAGLFDASGNADGRGVLPDGFEERTRGRGMVLTGWVPQVAALVHRATGAFLTHCGWGSTVESFAFGLPLVMLPFVLDQPLVARAMEEKGIGVEVAREDDGSFDRDGIAAAVRRVMVEDQGKVLTNNAGKLRDVLADKARQERYVDELVECLRRYRHDGCQVVQVPRVLQIGSQ</sequence>
<dbReference type="EnsemblPlants" id="AVESA.00010b.r2.7CG0708510.1">
    <property type="protein sequence ID" value="AVESA.00010b.r2.7CG0708510.1.CDS.1"/>
    <property type="gene ID" value="AVESA.00010b.r2.7CG0708510"/>
</dbReference>
<reference evidence="1" key="1">
    <citation type="submission" date="2021-05" db="EMBL/GenBank/DDBJ databases">
        <authorList>
            <person name="Scholz U."/>
            <person name="Mascher M."/>
            <person name="Fiebig A."/>
        </authorList>
    </citation>
    <scope>NUCLEOTIDE SEQUENCE [LARGE SCALE GENOMIC DNA]</scope>
</reference>
<reference evidence="1" key="2">
    <citation type="submission" date="2025-09" db="UniProtKB">
        <authorList>
            <consortium name="EnsemblPlants"/>
        </authorList>
    </citation>
    <scope>IDENTIFICATION</scope>
</reference>
<accession>A0ACD6AAH4</accession>
<proteinExistence type="predicted"/>
<organism evidence="1 2">
    <name type="scientific">Avena sativa</name>
    <name type="common">Oat</name>
    <dbReference type="NCBI Taxonomy" id="4498"/>
    <lineage>
        <taxon>Eukaryota</taxon>
        <taxon>Viridiplantae</taxon>
        <taxon>Streptophyta</taxon>
        <taxon>Embryophyta</taxon>
        <taxon>Tracheophyta</taxon>
        <taxon>Spermatophyta</taxon>
        <taxon>Magnoliopsida</taxon>
        <taxon>Liliopsida</taxon>
        <taxon>Poales</taxon>
        <taxon>Poaceae</taxon>
        <taxon>BOP clade</taxon>
        <taxon>Pooideae</taxon>
        <taxon>Poodae</taxon>
        <taxon>Poeae</taxon>
        <taxon>Poeae Chloroplast Group 1 (Aveneae type)</taxon>
        <taxon>Aveninae</taxon>
        <taxon>Avena</taxon>
    </lineage>
</organism>
<evidence type="ECO:0000313" key="2">
    <source>
        <dbReference type="Proteomes" id="UP001732700"/>
    </source>
</evidence>
<name>A0ACD6AAH4_AVESA</name>
<protein>
    <submittedName>
        <fullName evidence="1">Uncharacterized protein</fullName>
    </submittedName>
</protein>